<dbReference type="AlphaFoldDB" id="A0A167SMA8"/>
<evidence type="ECO:0000313" key="2">
    <source>
        <dbReference type="Proteomes" id="UP000076532"/>
    </source>
</evidence>
<dbReference type="EMBL" id="KV419089">
    <property type="protein sequence ID" value="KZP02062.1"/>
    <property type="molecule type" value="Genomic_DNA"/>
</dbReference>
<gene>
    <name evidence="1" type="ORF">FIBSPDRAFT_148419</name>
</gene>
<proteinExistence type="predicted"/>
<sequence length="216" mass="25060">MTQTISESLVQPLQLGGPIDHPADADALLQGLVIPPINQEHSKSYVLQAAMNRVQLHRQEAALARDRYQRSLQFVHKSKLDYQRREDTLNQALAAYAYFEHMLPTSAESPSLLAMNTPPSHEMKQAQPPFIYYTSSGMSPSFQPRYSHTLIPMHGLRCPRLYQETARTASSPTGRFVFFARRPWFHRCCQQYWRRSRAYSCYLRPCNPFCVMFLFR</sequence>
<protein>
    <submittedName>
        <fullName evidence="1">Uncharacterized protein</fullName>
    </submittedName>
</protein>
<name>A0A167SMA8_9AGAM</name>
<accession>A0A167SMA8</accession>
<organism evidence="1 2">
    <name type="scientific">Athelia psychrophila</name>
    <dbReference type="NCBI Taxonomy" id="1759441"/>
    <lineage>
        <taxon>Eukaryota</taxon>
        <taxon>Fungi</taxon>
        <taxon>Dikarya</taxon>
        <taxon>Basidiomycota</taxon>
        <taxon>Agaricomycotina</taxon>
        <taxon>Agaricomycetes</taxon>
        <taxon>Agaricomycetidae</taxon>
        <taxon>Atheliales</taxon>
        <taxon>Atheliaceae</taxon>
        <taxon>Athelia</taxon>
    </lineage>
</organism>
<dbReference type="Proteomes" id="UP000076532">
    <property type="component" value="Unassembled WGS sequence"/>
</dbReference>
<reference evidence="1 2" key="1">
    <citation type="journal article" date="2016" name="Mol. Biol. Evol.">
        <title>Comparative Genomics of Early-Diverging Mushroom-Forming Fungi Provides Insights into the Origins of Lignocellulose Decay Capabilities.</title>
        <authorList>
            <person name="Nagy L.G."/>
            <person name="Riley R."/>
            <person name="Tritt A."/>
            <person name="Adam C."/>
            <person name="Daum C."/>
            <person name="Floudas D."/>
            <person name="Sun H."/>
            <person name="Yadav J.S."/>
            <person name="Pangilinan J."/>
            <person name="Larsson K.H."/>
            <person name="Matsuura K."/>
            <person name="Barry K."/>
            <person name="Labutti K."/>
            <person name="Kuo R."/>
            <person name="Ohm R.A."/>
            <person name="Bhattacharya S.S."/>
            <person name="Shirouzu T."/>
            <person name="Yoshinaga Y."/>
            <person name="Martin F.M."/>
            <person name="Grigoriev I.V."/>
            <person name="Hibbett D.S."/>
        </authorList>
    </citation>
    <scope>NUCLEOTIDE SEQUENCE [LARGE SCALE GENOMIC DNA]</scope>
    <source>
        <strain evidence="1 2">CBS 109695</strain>
    </source>
</reference>
<evidence type="ECO:0000313" key="1">
    <source>
        <dbReference type="EMBL" id="KZP02062.1"/>
    </source>
</evidence>
<keyword evidence="2" id="KW-1185">Reference proteome</keyword>